<dbReference type="SUPFAM" id="SSF58104">
    <property type="entry name" value="Methyl-accepting chemotaxis protein (MCP) signaling domain"/>
    <property type="match status" value="1"/>
</dbReference>
<comment type="similarity">
    <text evidence="2">Belongs to the methyl-accepting chemotaxis (MCP) protein family.</text>
</comment>
<dbReference type="Gene3D" id="1.10.287.950">
    <property type="entry name" value="Methyl-accepting chemotaxis protein"/>
    <property type="match status" value="1"/>
</dbReference>
<accession>A0A248TPJ2</accession>
<dbReference type="InterPro" id="IPR004090">
    <property type="entry name" value="Chemotax_Me-accpt_rcpt"/>
</dbReference>
<dbReference type="InterPro" id="IPR004089">
    <property type="entry name" value="MCPsignal_dom"/>
</dbReference>
<feature type="coiled-coil region" evidence="4">
    <location>
        <begin position="412"/>
        <end position="449"/>
    </location>
</feature>
<keyword evidence="5" id="KW-0812">Transmembrane</keyword>
<dbReference type="OrthoDB" id="2166737at2"/>
<gene>
    <name evidence="7" type="ORF">CKF48_11420</name>
</gene>
<feature type="transmembrane region" description="Helical" evidence="5">
    <location>
        <begin position="126"/>
        <end position="146"/>
    </location>
</feature>
<organism evidence="7 8">
    <name type="scientific">Cytobacillus kochii</name>
    <dbReference type="NCBI Taxonomy" id="859143"/>
    <lineage>
        <taxon>Bacteria</taxon>
        <taxon>Bacillati</taxon>
        <taxon>Bacillota</taxon>
        <taxon>Bacilli</taxon>
        <taxon>Bacillales</taxon>
        <taxon>Bacillaceae</taxon>
        <taxon>Cytobacillus</taxon>
    </lineage>
</organism>
<evidence type="ECO:0000313" key="7">
    <source>
        <dbReference type="EMBL" id="ASV70010.1"/>
    </source>
</evidence>
<dbReference type="Pfam" id="PF00015">
    <property type="entry name" value="MCPsignal"/>
    <property type="match status" value="1"/>
</dbReference>
<evidence type="ECO:0000256" key="5">
    <source>
        <dbReference type="SAM" id="Phobius"/>
    </source>
</evidence>
<keyword evidence="8" id="KW-1185">Reference proteome</keyword>
<feature type="domain" description="Methyl-accepting transducer" evidence="6">
    <location>
        <begin position="194"/>
        <end position="444"/>
    </location>
</feature>
<dbReference type="EMBL" id="CP022983">
    <property type="protein sequence ID" value="ASV70010.1"/>
    <property type="molecule type" value="Genomic_DNA"/>
</dbReference>
<dbReference type="GO" id="GO:0016020">
    <property type="term" value="C:membrane"/>
    <property type="evidence" value="ECO:0007669"/>
    <property type="project" value="InterPro"/>
</dbReference>
<keyword evidence="5" id="KW-1133">Transmembrane helix</keyword>
<keyword evidence="1 3" id="KW-0807">Transducer</keyword>
<evidence type="ECO:0000259" key="6">
    <source>
        <dbReference type="PROSITE" id="PS50111"/>
    </source>
</evidence>
<feature type="transmembrane region" description="Helical" evidence="5">
    <location>
        <begin position="52"/>
        <end position="69"/>
    </location>
</feature>
<sequence length="480" mass="52885">MWGLMTLAVLLVLPIVIDRGLSDTIVIMCAGISVIVMAIVLYFLRINDYVKGFLYAAIPNLIVMMLFFVDGYALNKHYILFLTIAMVVLYFKKEMIVAFSVFYNVSFIATYFIIGHQLLGESNSVRSIFTIILVANGILYLFYLLASWGRELIDQAEQKETESKDLLIQLQDTFGSIDKGTVTLENHIGLFKQNIETIHESSQQVLEAAQQMATSIQEEANSLNIVNDSMSQSLQNTKESVAISEGVVEKSENMNEKVQDGLNKIVDVTSHMNTVNTTISVTASTVSDVHSSMEQVNKLLAGIKQIADQTNLLALNAAIESARAGEHGRGFAVVADEVRKLAEQSAEITVAISEVTNTLFTQSLEARKSSLEGEGAVKQGQALLTEISAFFNEIQTSLQENNLELVRGVNEVSAATEKFEQIQEQIENMANISEENAAATEEIVAIIEDEHEMVSNVNHSVADINRLSIQLKELASSQQA</sequence>
<reference evidence="7 8" key="1">
    <citation type="submission" date="2017-08" db="EMBL/GenBank/DDBJ databases">
        <title>Complete Genome Sequence of Bacillus kochii Oregon-R-modENCODE STRAIN BDGP4, isolated from Drosophila melanogaster gut.</title>
        <authorList>
            <person name="Wan K.H."/>
            <person name="Yu C."/>
            <person name="Park S."/>
            <person name="Hammonds A.S."/>
            <person name="Booth B.W."/>
            <person name="Celniker S.E."/>
        </authorList>
    </citation>
    <scope>NUCLEOTIDE SEQUENCE [LARGE SCALE GENOMIC DNA]</scope>
    <source>
        <strain evidence="7 8">BDGP4</strain>
    </source>
</reference>
<dbReference type="PANTHER" id="PTHR32089">
    <property type="entry name" value="METHYL-ACCEPTING CHEMOTAXIS PROTEIN MCPB"/>
    <property type="match status" value="1"/>
</dbReference>
<keyword evidence="4" id="KW-0175">Coiled coil</keyword>
<dbReference type="AlphaFoldDB" id="A0A248TPJ2"/>
<feature type="transmembrane region" description="Helical" evidence="5">
    <location>
        <begin position="96"/>
        <end position="114"/>
    </location>
</feature>
<dbReference type="SMART" id="SM00283">
    <property type="entry name" value="MA"/>
    <property type="match status" value="1"/>
</dbReference>
<dbReference type="GO" id="GO:0006935">
    <property type="term" value="P:chemotaxis"/>
    <property type="evidence" value="ECO:0007669"/>
    <property type="project" value="InterPro"/>
</dbReference>
<evidence type="ECO:0000256" key="4">
    <source>
        <dbReference type="SAM" id="Coils"/>
    </source>
</evidence>
<evidence type="ECO:0000256" key="2">
    <source>
        <dbReference type="ARBA" id="ARBA00029447"/>
    </source>
</evidence>
<dbReference type="Proteomes" id="UP000215137">
    <property type="component" value="Chromosome"/>
</dbReference>
<protein>
    <submittedName>
        <fullName evidence="7">Chemotaxis protein</fullName>
    </submittedName>
</protein>
<dbReference type="GO" id="GO:0004888">
    <property type="term" value="F:transmembrane signaling receptor activity"/>
    <property type="evidence" value="ECO:0007669"/>
    <property type="project" value="InterPro"/>
</dbReference>
<feature type="transmembrane region" description="Helical" evidence="5">
    <location>
        <begin position="24"/>
        <end position="45"/>
    </location>
</feature>
<dbReference type="KEGG" id="bko:CKF48_11420"/>
<evidence type="ECO:0000313" key="8">
    <source>
        <dbReference type="Proteomes" id="UP000215137"/>
    </source>
</evidence>
<dbReference type="PRINTS" id="PR00260">
    <property type="entry name" value="CHEMTRNSDUCR"/>
</dbReference>
<evidence type="ECO:0000256" key="3">
    <source>
        <dbReference type="PROSITE-ProRule" id="PRU00284"/>
    </source>
</evidence>
<keyword evidence="5" id="KW-0472">Membrane</keyword>
<evidence type="ECO:0000256" key="1">
    <source>
        <dbReference type="ARBA" id="ARBA00023224"/>
    </source>
</evidence>
<name>A0A248TPJ2_9BACI</name>
<dbReference type="PROSITE" id="PS50111">
    <property type="entry name" value="CHEMOTAXIS_TRANSDUC_2"/>
    <property type="match status" value="1"/>
</dbReference>
<dbReference type="PANTHER" id="PTHR32089:SF112">
    <property type="entry name" value="LYSOZYME-LIKE PROTEIN-RELATED"/>
    <property type="match status" value="1"/>
</dbReference>
<dbReference type="GO" id="GO:0007165">
    <property type="term" value="P:signal transduction"/>
    <property type="evidence" value="ECO:0007669"/>
    <property type="project" value="UniProtKB-KW"/>
</dbReference>
<proteinExistence type="inferred from homology"/>